<name>A0A8J2LNL7_9HEXA</name>
<feature type="domain" description="Helicase-associated" evidence="1">
    <location>
        <begin position="1"/>
        <end position="68"/>
    </location>
</feature>
<dbReference type="Proteomes" id="UP000708208">
    <property type="component" value="Unassembled WGS sequence"/>
</dbReference>
<dbReference type="Pfam" id="PF21010">
    <property type="entry name" value="HA2_C"/>
    <property type="match status" value="1"/>
</dbReference>
<evidence type="ECO:0000313" key="3">
    <source>
        <dbReference type="Proteomes" id="UP000708208"/>
    </source>
</evidence>
<dbReference type="EMBL" id="CAJVCH010537224">
    <property type="protein sequence ID" value="CAG7825695.1"/>
    <property type="molecule type" value="Genomic_DNA"/>
</dbReference>
<evidence type="ECO:0000259" key="1">
    <source>
        <dbReference type="SMART" id="SM00847"/>
    </source>
</evidence>
<keyword evidence="3" id="KW-1185">Reference proteome</keyword>
<dbReference type="GO" id="GO:0004386">
    <property type="term" value="F:helicase activity"/>
    <property type="evidence" value="ECO:0007669"/>
    <property type="project" value="TreeGrafter"/>
</dbReference>
<dbReference type="AlphaFoldDB" id="A0A8J2LNL7"/>
<dbReference type="Pfam" id="PF07717">
    <property type="entry name" value="OB_NTP_bind"/>
    <property type="match status" value="1"/>
</dbReference>
<dbReference type="SMART" id="SM00847">
    <property type="entry name" value="HA2"/>
    <property type="match status" value="1"/>
</dbReference>
<dbReference type="GO" id="GO:0003723">
    <property type="term" value="F:RNA binding"/>
    <property type="evidence" value="ECO:0007669"/>
    <property type="project" value="TreeGrafter"/>
</dbReference>
<proteinExistence type="predicted"/>
<dbReference type="OrthoDB" id="10253254at2759"/>
<comment type="caution">
    <text evidence="2">The sequence shown here is derived from an EMBL/GenBank/DDBJ whole genome shotgun (WGS) entry which is preliminary data.</text>
</comment>
<evidence type="ECO:0000313" key="2">
    <source>
        <dbReference type="EMBL" id="CAG7825695.1"/>
    </source>
</evidence>
<dbReference type="InterPro" id="IPR007502">
    <property type="entry name" value="Helicase-assoc_dom"/>
</dbReference>
<sequence>MAELPMVPTFSKLILSSGEFGCSEEIITIVAMLQVESVFQTPFGQLAAKARIERRKFEVGEGDLITLLNVFNAFMKSGGSKQFCNKHFLHYKRLKRALELRNQMMKTCSKLDIPLVSSGYDTEAVLKCITAGFFPNAVYLHYTGVYHTVRGDQPVHIHPTSVLYTLPQPQWMVFAEIIHTNQIYVRDLTVVKPEWLKEAAPHFYTTITEKN</sequence>
<dbReference type="InterPro" id="IPR011709">
    <property type="entry name" value="DEAD-box_helicase_OB_fold"/>
</dbReference>
<dbReference type="GO" id="GO:0071013">
    <property type="term" value="C:catalytic step 2 spliceosome"/>
    <property type="evidence" value="ECO:0007669"/>
    <property type="project" value="TreeGrafter"/>
</dbReference>
<gene>
    <name evidence="2" type="ORF">AFUS01_LOCUS35793</name>
</gene>
<feature type="non-terminal residue" evidence="2">
    <location>
        <position position="211"/>
    </location>
</feature>
<dbReference type="PANTHER" id="PTHR18934:SF136">
    <property type="entry name" value="ATP-DEPENDENT RNA HELICASE DHX35-RELATED"/>
    <property type="match status" value="1"/>
</dbReference>
<accession>A0A8J2LNL7</accession>
<organism evidence="2 3">
    <name type="scientific">Allacma fusca</name>
    <dbReference type="NCBI Taxonomy" id="39272"/>
    <lineage>
        <taxon>Eukaryota</taxon>
        <taxon>Metazoa</taxon>
        <taxon>Ecdysozoa</taxon>
        <taxon>Arthropoda</taxon>
        <taxon>Hexapoda</taxon>
        <taxon>Collembola</taxon>
        <taxon>Symphypleona</taxon>
        <taxon>Sminthuridae</taxon>
        <taxon>Allacma</taxon>
    </lineage>
</organism>
<dbReference type="PANTHER" id="PTHR18934">
    <property type="entry name" value="ATP-DEPENDENT RNA HELICASE"/>
    <property type="match status" value="1"/>
</dbReference>
<reference evidence="2" key="1">
    <citation type="submission" date="2021-06" db="EMBL/GenBank/DDBJ databases">
        <authorList>
            <person name="Hodson N. C."/>
            <person name="Mongue J. A."/>
            <person name="Jaron S. K."/>
        </authorList>
    </citation>
    <scope>NUCLEOTIDE SEQUENCE</scope>
</reference>
<protein>
    <recommendedName>
        <fullName evidence="1">Helicase-associated domain-containing protein</fullName>
    </recommendedName>
</protein>